<protein>
    <submittedName>
        <fullName evidence="1">Uncharacterized protein</fullName>
    </submittedName>
</protein>
<name>A0A0F9VVF7_9ZZZZ</name>
<sequence length="168" mass="17861">MSENVRQEVIATGWRDGGTPITIADVAWGTTELAVAIVEAIPTTTVLLVEIPYGAANLEMRFYGTTSNDDDVVVNIYGKRDGDGYYQLIATLTMIHGTAQKGAATELWVDTIAETVDATPEGSGAIISPADNTIARYYFKPGGYKQLAIIATTLDGTDLGVEYAAYSG</sequence>
<evidence type="ECO:0000313" key="1">
    <source>
        <dbReference type="EMBL" id="KKN77421.1"/>
    </source>
</evidence>
<reference evidence="1" key="1">
    <citation type="journal article" date="2015" name="Nature">
        <title>Complex archaea that bridge the gap between prokaryotes and eukaryotes.</title>
        <authorList>
            <person name="Spang A."/>
            <person name="Saw J.H."/>
            <person name="Jorgensen S.L."/>
            <person name="Zaremba-Niedzwiedzka K."/>
            <person name="Martijn J."/>
            <person name="Lind A.E."/>
            <person name="van Eijk R."/>
            <person name="Schleper C."/>
            <person name="Guy L."/>
            <person name="Ettema T.J."/>
        </authorList>
    </citation>
    <scope>NUCLEOTIDE SEQUENCE</scope>
</reference>
<organism evidence="1">
    <name type="scientific">marine sediment metagenome</name>
    <dbReference type="NCBI Taxonomy" id="412755"/>
    <lineage>
        <taxon>unclassified sequences</taxon>
        <taxon>metagenomes</taxon>
        <taxon>ecological metagenomes</taxon>
    </lineage>
</organism>
<dbReference type="EMBL" id="LAZR01000278">
    <property type="protein sequence ID" value="KKN77421.1"/>
    <property type="molecule type" value="Genomic_DNA"/>
</dbReference>
<gene>
    <name evidence="1" type="ORF">LCGC14_0359800</name>
</gene>
<proteinExistence type="predicted"/>
<comment type="caution">
    <text evidence="1">The sequence shown here is derived from an EMBL/GenBank/DDBJ whole genome shotgun (WGS) entry which is preliminary data.</text>
</comment>
<accession>A0A0F9VVF7</accession>
<dbReference type="AlphaFoldDB" id="A0A0F9VVF7"/>